<proteinExistence type="predicted"/>
<name>A0A1D9N9Y0_KLEPN</name>
<gene>
    <name evidence="1" type="ORF">A7K71_99</name>
</gene>
<protein>
    <submittedName>
        <fullName evidence="1">Uncharacterized protein</fullName>
    </submittedName>
</protein>
<geneLocation type="plasmid" evidence="1">
    <name>pF5</name>
</geneLocation>
<reference evidence="1" key="1">
    <citation type="submission" date="2016-07" db="EMBL/GenBank/DDBJ databases">
        <authorList>
            <person name="Zhai Y."/>
            <person name="He Z."/>
            <person name="Kang Y."/>
            <person name="Yu H."/>
            <person name="Wang J."/>
            <person name="Du P."/>
            <person name="Zhang Z."/>
            <person name="Chen Y."/>
            <person name="Hu S."/>
            <person name="Gao Z."/>
        </authorList>
    </citation>
    <scope>NUCLEOTIDE SEQUENCE [LARGE SCALE GENOMIC DNA]</scope>
    <source>
        <strain evidence="1">F5</strain>
        <plasmid evidence="1">pF5</plasmid>
    </source>
</reference>
<keyword evidence="1" id="KW-0614">Plasmid</keyword>
<sequence>MWNEVWAMEHVKRQIQQGAGNAYYAGMQWRGITLGHADAAALNQFDIDISKAQAPEARTWLLQNKAEFIALMLGIEIVKIG</sequence>
<organism evidence="1">
    <name type="scientific">Klebsiella pneumoniae subsp. pneumoniae</name>
    <dbReference type="NCBI Taxonomy" id="72407"/>
    <lineage>
        <taxon>Bacteria</taxon>
        <taxon>Pseudomonadati</taxon>
        <taxon>Pseudomonadota</taxon>
        <taxon>Gammaproteobacteria</taxon>
        <taxon>Enterobacterales</taxon>
        <taxon>Enterobacteriaceae</taxon>
        <taxon>Klebsiella/Raoultella group</taxon>
        <taxon>Klebsiella</taxon>
        <taxon>Klebsiella pneumoniae complex</taxon>
    </lineage>
</organism>
<dbReference type="EMBL" id="CP016403">
    <property type="protein sequence ID" value="AOZ87117.1"/>
    <property type="molecule type" value="Genomic_DNA"/>
</dbReference>
<accession>A0A1D9N9Y0</accession>
<evidence type="ECO:0000313" key="1">
    <source>
        <dbReference type="EMBL" id="AOZ87117.1"/>
    </source>
</evidence>
<dbReference type="AlphaFoldDB" id="A0A1D9N9Y0"/>